<dbReference type="Proteomes" id="UP000218231">
    <property type="component" value="Unassembled WGS sequence"/>
</dbReference>
<gene>
    <name evidence="1" type="ORF">WR25_03382</name>
</gene>
<proteinExistence type="predicted"/>
<accession>A0A2A2LLQ8</accession>
<dbReference type="AlphaFoldDB" id="A0A2A2LLQ8"/>
<reference evidence="1 2" key="1">
    <citation type="journal article" date="2017" name="Curr. Biol.">
        <title>Genome architecture and evolution of a unichromosomal asexual nematode.</title>
        <authorList>
            <person name="Fradin H."/>
            <person name="Zegar C."/>
            <person name="Gutwein M."/>
            <person name="Lucas J."/>
            <person name="Kovtun M."/>
            <person name="Corcoran D."/>
            <person name="Baugh L.R."/>
            <person name="Kiontke K."/>
            <person name="Gunsalus K."/>
            <person name="Fitch D.H."/>
            <person name="Piano F."/>
        </authorList>
    </citation>
    <scope>NUCLEOTIDE SEQUENCE [LARGE SCALE GENOMIC DNA]</scope>
    <source>
        <strain evidence="1">PF1309</strain>
    </source>
</reference>
<evidence type="ECO:0000313" key="1">
    <source>
        <dbReference type="EMBL" id="PAV86927.1"/>
    </source>
</evidence>
<evidence type="ECO:0000313" key="2">
    <source>
        <dbReference type="Proteomes" id="UP000218231"/>
    </source>
</evidence>
<organism evidence="1 2">
    <name type="scientific">Diploscapter pachys</name>
    <dbReference type="NCBI Taxonomy" id="2018661"/>
    <lineage>
        <taxon>Eukaryota</taxon>
        <taxon>Metazoa</taxon>
        <taxon>Ecdysozoa</taxon>
        <taxon>Nematoda</taxon>
        <taxon>Chromadorea</taxon>
        <taxon>Rhabditida</taxon>
        <taxon>Rhabditina</taxon>
        <taxon>Rhabditomorpha</taxon>
        <taxon>Rhabditoidea</taxon>
        <taxon>Rhabditidae</taxon>
        <taxon>Diploscapter</taxon>
    </lineage>
</organism>
<keyword evidence="2" id="KW-1185">Reference proteome</keyword>
<sequence>MKKLGRSRAEDVQTGNLSRMALLVRKLKLKMRTKRRGREKRIAIGVRRGDKNGRYPSHSWNSNEHHPYSKANYFNCIYRTHYQKVGLLYIDNMKGDRK</sequence>
<name>A0A2A2LLQ8_9BILA</name>
<protein>
    <submittedName>
        <fullName evidence="1">Uncharacterized protein</fullName>
    </submittedName>
</protein>
<comment type="caution">
    <text evidence="1">The sequence shown here is derived from an EMBL/GenBank/DDBJ whole genome shotgun (WGS) entry which is preliminary data.</text>
</comment>
<dbReference type="EMBL" id="LIAE01006617">
    <property type="protein sequence ID" value="PAV86927.1"/>
    <property type="molecule type" value="Genomic_DNA"/>
</dbReference>